<dbReference type="Proteomes" id="UP000187608">
    <property type="component" value="Unassembled WGS sequence"/>
</dbReference>
<accession>A0A1N7ILZ9</accession>
<feature type="signal peptide" evidence="2">
    <location>
        <begin position="1"/>
        <end position="20"/>
    </location>
</feature>
<evidence type="ECO:0000313" key="4">
    <source>
        <dbReference type="EMBL" id="SIS38105.1"/>
    </source>
</evidence>
<dbReference type="GO" id="GO:0016810">
    <property type="term" value="F:hydrolase activity, acting on carbon-nitrogen (but not peptide) bonds"/>
    <property type="evidence" value="ECO:0007669"/>
    <property type="project" value="InterPro"/>
</dbReference>
<proteinExistence type="predicted"/>
<feature type="compositionally biased region" description="Basic and acidic residues" evidence="1">
    <location>
        <begin position="24"/>
        <end position="67"/>
    </location>
</feature>
<dbReference type="Pfam" id="PF01522">
    <property type="entry name" value="Polysacc_deac_1"/>
    <property type="match status" value="1"/>
</dbReference>
<dbReference type="EMBL" id="FTOC01000001">
    <property type="protein sequence ID" value="SIS38105.1"/>
    <property type="molecule type" value="Genomic_DNA"/>
</dbReference>
<keyword evidence="5" id="KW-1185">Reference proteome</keyword>
<dbReference type="InterPro" id="IPR002509">
    <property type="entry name" value="NODB_dom"/>
</dbReference>
<evidence type="ECO:0000313" key="5">
    <source>
        <dbReference type="Proteomes" id="UP000187608"/>
    </source>
</evidence>
<dbReference type="STRING" id="570947.SAMN05421687_101531"/>
<name>A0A1N7ILZ9_9BACI</name>
<dbReference type="AlphaFoldDB" id="A0A1N7ILZ9"/>
<dbReference type="PROSITE" id="PS51677">
    <property type="entry name" value="NODB"/>
    <property type="match status" value="1"/>
</dbReference>
<protein>
    <submittedName>
        <fullName evidence="4">Polysaccharide deacetylase</fullName>
    </submittedName>
</protein>
<feature type="region of interest" description="Disordered" evidence="1">
    <location>
        <begin position="19"/>
        <end position="67"/>
    </location>
</feature>
<dbReference type="RefSeq" id="WP_076556787.1">
    <property type="nucleotide sequence ID" value="NZ_FTOC01000001.1"/>
</dbReference>
<sequence length="276" mass="31611">MRLWIIMVVVLLLAACSASGDATSEGKSEEETDKKEGTTEKKEDEQKNEDEVKGTEDIEKEEKKKVTEPHYKIQEDWSFSPINEETSKVALLTIDDAPDEHAVEMAEKLKKKDAPAIFFVNGHFLDTPEEAEMLKKIHEMGFPIGNHTQTHASLPDLTEKEQKEEIVGLNDRIEEIIGERPDFFRAPFGQNTEYSKQLVQEEGMLLMNWTYGYDWNEEYTNAESLADIMVNTPLLRDGANLLMHDREWTNNALKDIVTGLRDKGYTLLDPEKIKHP</sequence>
<keyword evidence="2" id="KW-0732">Signal</keyword>
<dbReference type="Gene3D" id="3.20.20.370">
    <property type="entry name" value="Glycoside hydrolase/deacetylase"/>
    <property type="match status" value="1"/>
</dbReference>
<dbReference type="PROSITE" id="PS51257">
    <property type="entry name" value="PROKAR_LIPOPROTEIN"/>
    <property type="match status" value="1"/>
</dbReference>
<organism evidence="4 5">
    <name type="scientific">Salimicrobium flavidum</name>
    <dbReference type="NCBI Taxonomy" id="570947"/>
    <lineage>
        <taxon>Bacteria</taxon>
        <taxon>Bacillati</taxon>
        <taxon>Bacillota</taxon>
        <taxon>Bacilli</taxon>
        <taxon>Bacillales</taxon>
        <taxon>Bacillaceae</taxon>
        <taxon>Salimicrobium</taxon>
    </lineage>
</organism>
<dbReference type="PANTHER" id="PTHR10587">
    <property type="entry name" value="GLYCOSYL TRANSFERASE-RELATED"/>
    <property type="match status" value="1"/>
</dbReference>
<reference evidence="5" key="1">
    <citation type="submission" date="2017-01" db="EMBL/GenBank/DDBJ databases">
        <authorList>
            <person name="Varghese N."/>
            <person name="Submissions S."/>
        </authorList>
    </citation>
    <scope>NUCLEOTIDE SEQUENCE [LARGE SCALE GENOMIC DNA]</scope>
    <source>
        <strain evidence="5">DSM 23127</strain>
    </source>
</reference>
<dbReference type="InterPro" id="IPR050248">
    <property type="entry name" value="Polysacc_deacetylase_ArnD"/>
</dbReference>
<dbReference type="CDD" id="cd10917">
    <property type="entry name" value="CE4_NodB_like_6s_7s"/>
    <property type="match status" value="1"/>
</dbReference>
<evidence type="ECO:0000256" key="2">
    <source>
        <dbReference type="SAM" id="SignalP"/>
    </source>
</evidence>
<gene>
    <name evidence="4" type="ORF">SAMN05421687_101531</name>
</gene>
<feature type="chain" id="PRO_5039495280" evidence="2">
    <location>
        <begin position="21"/>
        <end position="276"/>
    </location>
</feature>
<dbReference type="InterPro" id="IPR011330">
    <property type="entry name" value="Glyco_hydro/deAcase_b/a-brl"/>
</dbReference>
<evidence type="ECO:0000259" key="3">
    <source>
        <dbReference type="PROSITE" id="PS51677"/>
    </source>
</evidence>
<dbReference type="SUPFAM" id="SSF88713">
    <property type="entry name" value="Glycoside hydrolase/deacetylase"/>
    <property type="match status" value="1"/>
</dbReference>
<dbReference type="GO" id="GO:0005975">
    <property type="term" value="P:carbohydrate metabolic process"/>
    <property type="evidence" value="ECO:0007669"/>
    <property type="project" value="InterPro"/>
</dbReference>
<evidence type="ECO:0000256" key="1">
    <source>
        <dbReference type="SAM" id="MobiDB-lite"/>
    </source>
</evidence>
<feature type="domain" description="NodB homology" evidence="3">
    <location>
        <begin position="88"/>
        <end position="268"/>
    </location>
</feature>
<dbReference type="OrthoDB" id="9806342at2"/>